<accession>K9UJP2</accession>
<dbReference type="EMBL" id="CP003600">
    <property type="protein sequence ID" value="AFY94419.1"/>
    <property type="molecule type" value="Genomic_DNA"/>
</dbReference>
<dbReference type="Proteomes" id="UP000010366">
    <property type="component" value="Chromosome"/>
</dbReference>
<protein>
    <submittedName>
        <fullName evidence="1">CRISPR-associated protein Cas6, subtype MYXAN</fullName>
    </submittedName>
</protein>
<dbReference type="STRING" id="1173020.Cha6605_3425"/>
<evidence type="ECO:0000313" key="2">
    <source>
        <dbReference type="Proteomes" id="UP000010366"/>
    </source>
</evidence>
<keyword evidence="2" id="KW-1185">Reference proteome</keyword>
<dbReference type="InterPro" id="IPR014174">
    <property type="entry name" value="CRISPR-assoc_prot_Cas6/Cmx6"/>
</dbReference>
<proteinExistence type="predicted"/>
<dbReference type="HOGENOM" id="CLU_096068_0_0_3"/>
<dbReference type="RefSeq" id="WP_015160550.1">
    <property type="nucleotide sequence ID" value="NC_019697.1"/>
</dbReference>
<organism evidence="1 2">
    <name type="scientific">Chamaesiphon minutus (strain ATCC 27169 / PCC 6605)</name>
    <dbReference type="NCBI Taxonomy" id="1173020"/>
    <lineage>
        <taxon>Bacteria</taxon>
        <taxon>Bacillati</taxon>
        <taxon>Cyanobacteriota</taxon>
        <taxon>Cyanophyceae</taxon>
        <taxon>Gomontiellales</taxon>
        <taxon>Chamaesiphonaceae</taxon>
        <taxon>Chamaesiphon</taxon>
    </lineage>
</organism>
<dbReference type="NCBIfam" id="TIGR02807">
    <property type="entry name" value="cas6_cmx6"/>
    <property type="match status" value="1"/>
</dbReference>
<dbReference type="KEGG" id="cmp:Cha6605_3425"/>
<gene>
    <name evidence="1" type="ORF">Cha6605_3425</name>
</gene>
<sequence length="218" mass="24092">MTILPDRTSEERDCCRSCSEEFGDYLFPVEGQSIGVDHAHPLYGGISQIIPEFHESNSIGIFGINGKLSGAYSKRLNIDVDSVLKIRLPLDLSRSIYKLAGKTLQIHQDKIYLGIPELELIVPSQNLEARIVTIKGFLDASTLDTAAQNHLDRLEIVGKVRVLTRSDGQPRCRTVKINKKKVVGFGVRVEGLSDLDSLMLQQQGIGGRRKMGCGLFTP</sequence>
<dbReference type="OrthoDB" id="9779370at2"/>
<dbReference type="AlphaFoldDB" id="K9UJP2"/>
<dbReference type="Pfam" id="PF09559">
    <property type="entry name" value="Cas6"/>
    <property type="match status" value="1"/>
</dbReference>
<reference evidence="1 2" key="1">
    <citation type="submission" date="2012-05" db="EMBL/GenBank/DDBJ databases">
        <title>Finished chromosome of genome of Chamaesiphon sp. PCC 6605.</title>
        <authorList>
            <consortium name="US DOE Joint Genome Institute"/>
            <person name="Gugger M."/>
            <person name="Coursin T."/>
            <person name="Rippka R."/>
            <person name="Tandeau De Marsac N."/>
            <person name="Huntemann M."/>
            <person name="Wei C.-L."/>
            <person name="Han J."/>
            <person name="Detter J.C."/>
            <person name="Han C."/>
            <person name="Tapia R."/>
            <person name="Chen A."/>
            <person name="Kyrpides N."/>
            <person name="Mavromatis K."/>
            <person name="Markowitz V."/>
            <person name="Szeto E."/>
            <person name="Ivanova N."/>
            <person name="Pagani I."/>
            <person name="Pati A."/>
            <person name="Goodwin L."/>
            <person name="Nordberg H.P."/>
            <person name="Cantor M.N."/>
            <person name="Hua S.X."/>
            <person name="Woyke T."/>
            <person name="Kerfeld C.A."/>
        </authorList>
    </citation>
    <scope>NUCLEOTIDE SEQUENCE [LARGE SCALE GENOMIC DNA]</scope>
    <source>
        <strain evidence="2">ATCC 27169 / PCC 6605</strain>
    </source>
</reference>
<name>K9UJP2_CHAP6</name>
<evidence type="ECO:0000313" key="1">
    <source>
        <dbReference type="EMBL" id="AFY94419.1"/>
    </source>
</evidence>
<dbReference type="eggNOG" id="ENOG502Z8Q5">
    <property type="taxonomic scope" value="Bacteria"/>
</dbReference>